<proteinExistence type="predicted"/>
<gene>
    <name evidence="1" type="ORF">M407DRAFT_244378</name>
</gene>
<reference evidence="2" key="2">
    <citation type="submission" date="2015-01" db="EMBL/GenBank/DDBJ databases">
        <title>Evolutionary Origins and Diversification of the Mycorrhizal Mutualists.</title>
        <authorList>
            <consortium name="DOE Joint Genome Institute"/>
            <consortium name="Mycorrhizal Genomics Consortium"/>
            <person name="Kohler A."/>
            <person name="Kuo A."/>
            <person name="Nagy L.G."/>
            <person name="Floudas D."/>
            <person name="Copeland A."/>
            <person name="Barry K.W."/>
            <person name="Cichocki N."/>
            <person name="Veneault-Fourrey C."/>
            <person name="LaButti K."/>
            <person name="Lindquist E.A."/>
            <person name="Lipzen A."/>
            <person name="Lundell T."/>
            <person name="Morin E."/>
            <person name="Murat C."/>
            <person name="Riley R."/>
            <person name="Ohm R."/>
            <person name="Sun H."/>
            <person name="Tunlid A."/>
            <person name="Henrissat B."/>
            <person name="Grigoriev I.V."/>
            <person name="Hibbett D.S."/>
            <person name="Martin F."/>
        </authorList>
    </citation>
    <scope>NUCLEOTIDE SEQUENCE [LARGE SCALE GENOMIC DNA]</scope>
    <source>
        <strain evidence="2">MUT 4182</strain>
    </source>
</reference>
<dbReference type="Proteomes" id="UP000054248">
    <property type="component" value="Unassembled WGS sequence"/>
</dbReference>
<dbReference type="HOGENOM" id="CLU_2706600_0_0_1"/>
<dbReference type="EMBL" id="KN823057">
    <property type="protein sequence ID" value="KIO24645.1"/>
    <property type="molecule type" value="Genomic_DNA"/>
</dbReference>
<evidence type="ECO:0000313" key="2">
    <source>
        <dbReference type="Proteomes" id="UP000054248"/>
    </source>
</evidence>
<accession>A0A0C3Q601</accession>
<reference evidence="1 2" key="1">
    <citation type="submission" date="2014-04" db="EMBL/GenBank/DDBJ databases">
        <authorList>
            <consortium name="DOE Joint Genome Institute"/>
            <person name="Kuo A."/>
            <person name="Girlanda M."/>
            <person name="Perotto S."/>
            <person name="Kohler A."/>
            <person name="Nagy L.G."/>
            <person name="Floudas D."/>
            <person name="Copeland A."/>
            <person name="Barry K.W."/>
            <person name="Cichocki N."/>
            <person name="Veneault-Fourrey C."/>
            <person name="LaButti K."/>
            <person name="Lindquist E.A."/>
            <person name="Lipzen A."/>
            <person name="Lundell T."/>
            <person name="Morin E."/>
            <person name="Murat C."/>
            <person name="Sun H."/>
            <person name="Tunlid A."/>
            <person name="Henrissat B."/>
            <person name="Grigoriev I.V."/>
            <person name="Hibbett D.S."/>
            <person name="Martin F."/>
            <person name="Nordberg H.P."/>
            <person name="Cantor M.N."/>
            <person name="Hua S.X."/>
        </authorList>
    </citation>
    <scope>NUCLEOTIDE SEQUENCE [LARGE SCALE GENOMIC DNA]</scope>
    <source>
        <strain evidence="1 2">MUT 4182</strain>
    </source>
</reference>
<name>A0A0C3Q601_9AGAM</name>
<dbReference type="AlphaFoldDB" id="A0A0C3Q601"/>
<keyword evidence="2" id="KW-1185">Reference proteome</keyword>
<sequence length="73" mass="8669">MPLSSSLALTSRQPHSRRRRLYLILDTHRRRGSPKRCVTRFFFRLFLQDSLPSFASAIEEAKPIVQRTLRRSR</sequence>
<protein>
    <submittedName>
        <fullName evidence="1">Uncharacterized protein</fullName>
    </submittedName>
</protein>
<organism evidence="1 2">
    <name type="scientific">Tulasnella calospora MUT 4182</name>
    <dbReference type="NCBI Taxonomy" id="1051891"/>
    <lineage>
        <taxon>Eukaryota</taxon>
        <taxon>Fungi</taxon>
        <taxon>Dikarya</taxon>
        <taxon>Basidiomycota</taxon>
        <taxon>Agaricomycotina</taxon>
        <taxon>Agaricomycetes</taxon>
        <taxon>Cantharellales</taxon>
        <taxon>Tulasnellaceae</taxon>
        <taxon>Tulasnella</taxon>
    </lineage>
</organism>
<evidence type="ECO:0000313" key="1">
    <source>
        <dbReference type="EMBL" id="KIO24645.1"/>
    </source>
</evidence>